<evidence type="ECO:0000313" key="2">
    <source>
        <dbReference type="Proteomes" id="UP000488956"/>
    </source>
</evidence>
<evidence type="ECO:0000313" key="1">
    <source>
        <dbReference type="EMBL" id="KAE9046460.1"/>
    </source>
</evidence>
<dbReference type="AlphaFoldDB" id="A0A6G0JC91"/>
<dbReference type="Proteomes" id="UP000488956">
    <property type="component" value="Unassembled WGS sequence"/>
</dbReference>
<dbReference type="EMBL" id="QXFX01012334">
    <property type="protein sequence ID" value="KAE9046460.1"/>
    <property type="molecule type" value="Genomic_DNA"/>
</dbReference>
<reference evidence="1 2" key="1">
    <citation type="submission" date="2018-09" db="EMBL/GenBank/DDBJ databases">
        <title>Genomic investigation of the strawberry pathogen Phytophthora fragariae indicates pathogenicity is determined by transcriptional variation in three key races.</title>
        <authorList>
            <person name="Adams T.M."/>
            <person name="Armitage A.D."/>
            <person name="Sobczyk M.K."/>
            <person name="Bates H.J."/>
            <person name="Dunwell J.M."/>
            <person name="Nellist C.F."/>
            <person name="Harrison R.J."/>
        </authorList>
    </citation>
    <scope>NUCLEOTIDE SEQUENCE [LARGE SCALE GENOMIC DNA]</scope>
    <source>
        <strain evidence="1 2">ONT-3</strain>
    </source>
</reference>
<proteinExistence type="predicted"/>
<protein>
    <submittedName>
        <fullName evidence="1">Uncharacterized protein</fullName>
    </submittedName>
</protein>
<organism evidence="1 2">
    <name type="scientific">Phytophthora fragariae</name>
    <dbReference type="NCBI Taxonomy" id="53985"/>
    <lineage>
        <taxon>Eukaryota</taxon>
        <taxon>Sar</taxon>
        <taxon>Stramenopiles</taxon>
        <taxon>Oomycota</taxon>
        <taxon>Peronosporomycetes</taxon>
        <taxon>Peronosporales</taxon>
        <taxon>Peronosporaceae</taxon>
        <taxon>Phytophthora</taxon>
    </lineage>
</organism>
<comment type="caution">
    <text evidence="1">The sequence shown here is derived from an EMBL/GenBank/DDBJ whole genome shotgun (WGS) entry which is preliminary data.</text>
</comment>
<name>A0A6G0JC91_9STRA</name>
<sequence length="50" mass="5814">MDAYTRFVTVYPVKTKHKDDVNPLIKRYINWTERQCTGCKVKTMFTDGGG</sequence>
<gene>
    <name evidence="1" type="ORF">PF010_g33229</name>
</gene>
<accession>A0A6G0JC91</accession>